<keyword evidence="2" id="KW-1185">Reference proteome</keyword>
<dbReference type="EMBL" id="JAVFHQ010000061">
    <property type="protein sequence ID" value="KAK4540773.1"/>
    <property type="molecule type" value="Genomic_DNA"/>
</dbReference>
<dbReference type="InterPro" id="IPR036047">
    <property type="entry name" value="F-box-like_dom_sf"/>
</dbReference>
<evidence type="ECO:0000313" key="2">
    <source>
        <dbReference type="Proteomes" id="UP001324427"/>
    </source>
</evidence>
<reference evidence="1 2" key="1">
    <citation type="submission" date="2021-11" db="EMBL/GenBank/DDBJ databases">
        <title>Black yeast isolated from Biological Soil Crust.</title>
        <authorList>
            <person name="Kurbessoian T."/>
        </authorList>
    </citation>
    <scope>NUCLEOTIDE SEQUENCE [LARGE SCALE GENOMIC DNA]</scope>
    <source>
        <strain evidence="1 2">CCFEE 5522</strain>
    </source>
</reference>
<name>A0AAV9J6U8_9PEZI</name>
<sequence>MALATKLSFTAANGITISQIVNVSEIRAISLALNSLELLYSILDFLPNNDLLHRVPRVCKGFHAAVTSSIELRRRLFRAPDFSATPQTLPLRSRDVTMFNEQADKVAMPSGGERKLLSIYVGGIDRVLDNIKHSSPGSLLLVQPPVKTVKLEICLDPDWGLGMELFLHVESGITIMHLAIMREAVRLGHPSLTGMIDVSVQHAAPAGES</sequence>
<evidence type="ECO:0008006" key="3">
    <source>
        <dbReference type="Google" id="ProtNLM"/>
    </source>
</evidence>
<comment type="caution">
    <text evidence="1">The sequence shown here is derived from an EMBL/GenBank/DDBJ whole genome shotgun (WGS) entry which is preliminary data.</text>
</comment>
<dbReference type="Proteomes" id="UP001324427">
    <property type="component" value="Unassembled WGS sequence"/>
</dbReference>
<protein>
    <recommendedName>
        <fullName evidence="3">F-box domain-containing protein</fullName>
    </recommendedName>
</protein>
<accession>A0AAV9J6U8</accession>
<evidence type="ECO:0000313" key="1">
    <source>
        <dbReference type="EMBL" id="KAK4540773.1"/>
    </source>
</evidence>
<proteinExistence type="predicted"/>
<organism evidence="1 2">
    <name type="scientific">Oleoguttula mirabilis</name>
    <dbReference type="NCBI Taxonomy" id="1507867"/>
    <lineage>
        <taxon>Eukaryota</taxon>
        <taxon>Fungi</taxon>
        <taxon>Dikarya</taxon>
        <taxon>Ascomycota</taxon>
        <taxon>Pezizomycotina</taxon>
        <taxon>Dothideomycetes</taxon>
        <taxon>Dothideomycetidae</taxon>
        <taxon>Mycosphaerellales</taxon>
        <taxon>Teratosphaeriaceae</taxon>
        <taxon>Oleoguttula</taxon>
    </lineage>
</organism>
<gene>
    <name evidence="1" type="ORF">LTR36_008850</name>
</gene>
<dbReference type="AlphaFoldDB" id="A0AAV9J6U8"/>
<dbReference type="SUPFAM" id="SSF81383">
    <property type="entry name" value="F-box domain"/>
    <property type="match status" value="1"/>
</dbReference>